<dbReference type="Pfam" id="PF00092">
    <property type="entry name" value="VWA"/>
    <property type="match status" value="1"/>
</dbReference>
<dbReference type="SUPFAM" id="SSF53300">
    <property type="entry name" value="vWA-like"/>
    <property type="match status" value="1"/>
</dbReference>
<dbReference type="PROSITE" id="PS50234">
    <property type="entry name" value="VWFA"/>
    <property type="match status" value="1"/>
</dbReference>
<keyword evidence="1" id="KW-1133">Transmembrane helix</keyword>
<proteinExistence type="predicted"/>
<gene>
    <name evidence="3" type="ORF">IAD15_00070</name>
</gene>
<feature type="transmembrane region" description="Helical" evidence="1">
    <location>
        <begin position="354"/>
        <end position="371"/>
    </location>
</feature>
<protein>
    <submittedName>
        <fullName evidence="3">VWA domain-containing protein</fullName>
    </submittedName>
</protein>
<dbReference type="InterPro" id="IPR036465">
    <property type="entry name" value="vWFA_dom_sf"/>
</dbReference>
<organism evidence="3 4">
    <name type="scientific">Candidatus Fimiplasma intestinipullorum</name>
    <dbReference type="NCBI Taxonomy" id="2840825"/>
    <lineage>
        <taxon>Bacteria</taxon>
        <taxon>Bacillati</taxon>
        <taxon>Bacillota</taxon>
        <taxon>Clostridia</taxon>
        <taxon>Eubacteriales</taxon>
        <taxon>Candidatus Fimiplasma</taxon>
    </lineage>
</organism>
<evidence type="ECO:0000256" key="1">
    <source>
        <dbReference type="SAM" id="Phobius"/>
    </source>
</evidence>
<evidence type="ECO:0000313" key="4">
    <source>
        <dbReference type="Proteomes" id="UP000824175"/>
    </source>
</evidence>
<feature type="domain" description="VWFA" evidence="2">
    <location>
        <begin position="106"/>
        <end position="275"/>
    </location>
</feature>
<name>A0A9D1KZX1_9FIRM</name>
<feature type="transmembrane region" description="Helical" evidence="1">
    <location>
        <begin position="301"/>
        <end position="322"/>
    </location>
</feature>
<comment type="caution">
    <text evidence="3">The sequence shown here is derived from an EMBL/GenBank/DDBJ whole genome shotgun (WGS) entry which is preliminary data.</text>
</comment>
<reference evidence="3" key="1">
    <citation type="submission" date="2020-10" db="EMBL/GenBank/DDBJ databases">
        <authorList>
            <person name="Gilroy R."/>
        </authorList>
    </citation>
    <scope>NUCLEOTIDE SEQUENCE</scope>
    <source>
        <strain evidence="3">CHK195-11698</strain>
    </source>
</reference>
<feature type="transmembrane region" description="Helical" evidence="1">
    <location>
        <begin position="36"/>
        <end position="53"/>
    </location>
</feature>
<dbReference type="EMBL" id="DVMJ01000001">
    <property type="protein sequence ID" value="HIU12461.1"/>
    <property type="molecule type" value="Genomic_DNA"/>
</dbReference>
<dbReference type="Gene3D" id="3.40.50.410">
    <property type="entry name" value="von Willebrand factor, type A domain"/>
    <property type="match status" value="1"/>
</dbReference>
<reference evidence="3" key="2">
    <citation type="journal article" date="2021" name="PeerJ">
        <title>Extensive microbial diversity within the chicken gut microbiome revealed by metagenomics and culture.</title>
        <authorList>
            <person name="Gilroy R."/>
            <person name="Ravi A."/>
            <person name="Getino M."/>
            <person name="Pursley I."/>
            <person name="Horton D.L."/>
            <person name="Alikhan N.F."/>
            <person name="Baker D."/>
            <person name="Gharbi K."/>
            <person name="Hall N."/>
            <person name="Watson M."/>
            <person name="Adriaenssens E.M."/>
            <person name="Foster-Nyarko E."/>
            <person name="Jarju S."/>
            <person name="Secka A."/>
            <person name="Antonio M."/>
            <person name="Oren A."/>
            <person name="Chaudhuri R.R."/>
            <person name="La Ragione R."/>
            <person name="Hildebrand F."/>
            <person name="Pallen M.J."/>
        </authorList>
    </citation>
    <scope>NUCLEOTIDE SEQUENCE</scope>
    <source>
        <strain evidence="3">CHK195-11698</strain>
    </source>
</reference>
<dbReference type="AlphaFoldDB" id="A0A9D1KZX1"/>
<keyword evidence="1" id="KW-0812">Transmembrane</keyword>
<sequence length="378" mass="40956">MKKTYNFWVPLCAILFSSIVFWGLLEQEMLAQEYPILWTGACLSLPLLAGYVGSHLGNAFSRSTKILFPSAHPLRLVLCLAAAFGLGAGGQVLYSLSWNEVSEEVQVVFMLDGSNSMQDFQADCQEAASTIIDSLDEHYEVQVVSFASLVLDATDFLIMDDAGKAEAITFIETMDIVGGTNFDNAFQFARQSLEGKENPAVIMLTDGDAPLSDDLISDYTAANIRVYTIRIENDFALAENVDKLIDFADASGGMDMFIEVDHGGSVDQKEILAAFDEAFASSGGLVMADRLLLAGACPEPMFVYLAVRLIVFGLFGLAAAYFHYGKLPAAYLFGNILSGMLVAVALSLTELNELAFVILMGGLLFGVLPSYREVDAHV</sequence>
<feature type="transmembrane region" description="Helical" evidence="1">
    <location>
        <begin position="329"/>
        <end position="348"/>
    </location>
</feature>
<feature type="transmembrane region" description="Helical" evidence="1">
    <location>
        <begin position="74"/>
        <end position="94"/>
    </location>
</feature>
<accession>A0A9D1KZX1</accession>
<dbReference type="CDD" id="cd00198">
    <property type="entry name" value="vWFA"/>
    <property type="match status" value="1"/>
</dbReference>
<evidence type="ECO:0000259" key="2">
    <source>
        <dbReference type="PROSITE" id="PS50234"/>
    </source>
</evidence>
<evidence type="ECO:0000313" key="3">
    <source>
        <dbReference type="EMBL" id="HIU12461.1"/>
    </source>
</evidence>
<keyword evidence="1" id="KW-0472">Membrane</keyword>
<feature type="transmembrane region" description="Helical" evidence="1">
    <location>
        <begin position="7"/>
        <end position="24"/>
    </location>
</feature>
<dbReference type="SMART" id="SM00327">
    <property type="entry name" value="VWA"/>
    <property type="match status" value="1"/>
</dbReference>
<dbReference type="InterPro" id="IPR002035">
    <property type="entry name" value="VWF_A"/>
</dbReference>
<dbReference type="Proteomes" id="UP000824175">
    <property type="component" value="Unassembled WGS sequence"/>
</dbReference>